<sequence length="282" mass="30976">MILPFRLSSSINFLPAPLLVLLTLAPRFINVEAFPVDVVFRDVGGQQIDNGNKGVNTSSAAVHDLTKRSTRLSLLGYFALPPRIAAITDKKDALTSVATNDPLSNAHYYFDTDDALTSHAIMSGPLGDGVYVSSQLDKLVIPHSRTEYQECTIAGNFDLLHSTSNPILYVKDFALRSRTALKGYIYTSRLPKDSHKTLATTILVAKGTNEDFVMGIPKAKLSQIGLRVWCAPRGCTKKVRLSGGMRSCQLSTDQKIFGCRLRSRARGRGRKEIQAVIHFHNG</sequence>
<organism evidence="2 3">
    <name type="scientific">Lentinula edodes</name>
    <name type="common">Shiitake mushroom</name>
    <name type="synonym">Lentinus edodes</name>
    <dbReference type="NCBI Taxonomy" id="5353"/>
    <lineage>
        <taxon>Eukaryota</taxon>
        <taxon>Fungi</taxon>
        <taxon>Dikarya</taxon>
        <taxon>Basidiomycota</taxon>
        <taxon>Agaricomycotina</taxon>
        <taxon>Agaricomycetes</taxon>
        <taxon>Agaricomycetidae</taxon>
        <taxon>Agaricales</taxon>
        <taxon>Marasmiineae</taxon>
        <taxon>Omphalotaceae</taxon>
        <taxon>Lentinula</taxon>
    </lineage>
</organism>
<reference evidence="2 3" key="1">
    <citation type="submission" date="2016-08" db="EMBL/GenBank/DDBJ databases">
        <authorList>
            <consortium name="Lentinula edodes genome sequencing consortium"/>
            <person name="Sakamoto Y."/>
            <person name="Nakade K."/>
            <person name="Sato S."/>
            <person name="Yoshida Y."/>
            <person name="Miyazaki K."/>
            <person name="Natsume S."/>
            <person name="Konno N."/>
        </authorList>
    </citation>
    <scope>NUCLEOTIDE SEQUENCE [LARGE SCALE GENOMIC DNA]</scope>
    <source>
        <strain evidence="2 3">NBRC 111202</strain>
    </source>
</reference>
<keyword evidence="1" id="KW-0732">Signal</keyword>
<feature type="signal peptide" evidence="1">
    <location>
        <begin position="1"/>
        <end position="33"/>
    </location>
</feature>
<accession>A0A1Q3E0V9</accession>
<evidence type="ECO:0000313" key="3">
    <source>
        <dbReference type="Proteomes" id="UP000188533"/>
    </source>
</evidence>
<name>A0A1Q3E0V9_LENED</name>
<gene>
    <name evidence="2" type="ORF">LENED_002441</name>
</gene>
<dbReference type="Proteomes" id="UP000188533">
    <property type="component" value="Unassembled WGS sequence"/>
</dbReference>
<comment type="caution">
    <text evidence="2">The sequence shown here is derived from an EMBL/GenBank/DDBJ whole genome shotgun (WGS) entry which is preliminary data.</text>
</comment>
<proteinExistence type="predicted"/>
<dbReference type="EMBL" id="BDGU01000043">
    <property type="protein sequence ID" value="GAW00883.1"/>
    <property type="molecule type" value="Genomic_DNA"/>
</dbReference>
<evidence type="ECO:0000313" key="2">
    <source>
        <dbReference type="EMBL" id="GAW00883.1"/>
    </source>
</evidence>
<evidence type="ECO:0000256" key="1">
    <source>
        <dbReference type="SAM" id="SignalP"/>
    </source>
</evidence>
<feature type="chain" id="PRO_5012433586" evidence="1">
    <location>
        <begin position="34"/>
        <end position="282"/>
    </location>
</feature>
<dbReference type="AlphaFoldDB" id="A0A1Q3E0V9"/>
<protein>
    <submittedName>
        <fullName evidence="2">Uncharacterized protein</fullName>
    </submittedName>
</protein>
<keyword evidence="3" id="KW-1185">Reference proteome</keyword>
<reference evidence="2 3" key="2">
    <citation type="submission" date="2017-02" db="EMBL/GenBank/DDBJ databases">
        <title>A genome survey and senescence transcriptome analysis in Lentinula edodes.</title>
        <authorList>
            <person name="Sakamoto Y."/>
            <person name="Nakade K."/>
            <person name="Sato S."/>
            <person name="Yoshida Y."/>
            <person name="Miyazaki K."/>
            <person name="Natsume S."/>
            <person name="Konno N."/>
        </authorList>
    </citation>
    <scope>NUCLEOTIDE SEQUENCE [LARGE SCALE GENOMIC DNA]</scope>
    <source>
        <strain evidence="2 3">NBRC 111202</strain>
    </source>
</reference>